<comment type="catalytic activity">
    <reaction evidence="10">
        <text>tRNA(Pro) + L-proline + ATP = L-prolyl-tRNA(Pro) + AMP + diphosphate</text>
        <dbReference type="Rhea" id="RHEA:14305"/>
        <dbReference type="Rhea" id="RHEA-COMP:9700"/>
        <dbReference type="Rhea" id="RHEA-COMP:9702"/>
        <dbReference type="ChEBI" id="CHEBI:30616"/>
        <dbReference type="ChEBI" id="CHEBI:33019"/>
        <dbReference type="ChEBI" id="CHEBI:60039"/>
        <dbReference type="ChEBI" id="CHEBI:78442"/>
        <dbReference type="ChEBI" id="CHEBI:78532"/>
        <dbReference type="ChEBI" id="CHEBI:456215"/>
        <dbReference type="EC" id="6.1.1.15"/>
    </reaction>
</comment>
<evidence type="ECO:0000313" key="13">
    <source>
        <dbReference type="Ensembl" id="ENSOKIP00005032982.1"/>
    </source>
</evidence>
<keyword evidence="14" id="KW-1185">Reference proteome</keyword>
<accession>A0A8C7FT42</accession>
<dbReference type="EC" id="6.1.1.15" evidence="1"/>
<feature type="compositionally biased region" description="Basic and acidic residues" evidence="11">
    <location>
        <begin position="492"/>
        <end position="504"/>
    </location>
</feature>
<dbReference type="InterPro" id="IPR006195">
    <property type="entry name" value="aa-tRNA-synth_II"/>
</dbReference>
<keyword evidence="6" id="KW-0067">ATP-binding</keyword>
<comment type="similarity">
    <text evidence="8">Belongs to the TTC4 family.</text>
</comment>
<dbReference type="Pfam" id="PF18972">
    <property type="entry name" value="Wheel"/>
    <property type="match status" value="1"/>
</dbReference>
<dbReference type="PRINTS" id="PR01046">
    <property type="entry name" value="TRNASYNTHPRO"/>
</dbReference>
<dbReference type="GO" id="GO:0006433">
    <property type="term" value="P:prolyl-tRNA aminoacylation"/>
    <property type="evidence" value="ECO:0007669"/>
    <property type="project" value="InterPro"/>
</dbReference>
<evidence type="ECO:0000256" key="11">
    <source>
        <dbReference type="SAM" id="MobiDB-lite"/>
    </source>
</evidence>
<evidence type="ECO:0000256" key="4">
    <source>
        <dbReference type="ARBA" id="ARBA00022741"/>
    </source>
</evidence>
<dbReference type="InterPro" id="IPR045864">
    <property type="entry name" value="aa-tRNA-synth_II/BPL/LPL"/>
</dbReference>
<evidence type="ECO:0000256" key="8">
    <source>
        <dbReference type="ARBA" id="ARBA00023602"/>
    </source>
</evidence>
<evidence type="ECO:0000256" key="7">
    <source>
        <dbReference type="ARBA" id="ARBA00023146"/>
    </source>
</evidence>
<dbReference type="InterPro" id="IPR044059">
    <property type="entry name" value="Csn1/TTC4_wheel"/>
</dbReference>
<dbReference type="Ensembl" id="ENSOKIT00005034832.1">
    <property type="protein sequence ID" value="ENSOKIP00005032982.1"/>
    <property type="gene ID" value="ENSOKIG00005014176.1"/>
</dbReference>
<dbReference type="Gene3D" id="1.25.40.10">
    <property type="entry name" value="Tetratricopeptide repeat domain"/>
    <property type="match status" value="1"/>
</dbReference>
<dbReference type="RefSeq" id="XP_031641527.1">
    <property type="nucleotide sequence ID" value="XM_031785667.1"/>
</dbReference>
<evidence type="ECO:0000256" key="3">
    <source>
        <dbReference type="ARBA" id="ARBA00022737"/>
    </source>
</evidence>
<evidence type="ECO:0000256" key="2">
    <source>
        <dbReference type="ARBA" id="ARBA00022598"/>
    </source>
</evidence>
<evidence type="ECO:0000256" key="5">
    <source>
        <dbReference type="ARBA" id="ARBA00022803"/>
    </source>
</evidence>
<keyword evidence="7" id="KW-0030">Aminoacyl-tRNA synthetase</keyword>
<dbReference type="GO" id="GO:0005829">
    <property type="term" value="C:cytosol"/>
    <property type="evidence" value="ECO:0007669"/>
    <property type="project" value="TreeGrafter"/>
</dbReference>
<dbReference type="AlphaFoldDB" id="A0A8C7FT42"/>
<dbReference type="InterPro" id="IPR019734">
    <property type="entry name" value="TPR_rpt"/>
</dbReference>
<evidence type="ECO:0000256" key="9">
    <source>
        <dbReference type="ARBA" id="ARBA00029731"/>
    </source>
</evidence>
<keyword evidence="3" id="KW-0677">Repeat</keyword>
<dbReference type="GO" id="GO:0006457">
    <property type="term" value="P:protein folding"/>
    <property type="evidence" value="ECO:0007669"/>
    <property type="project" value="TreeGrafter"/>
</dbReference>
<organism evidence="13 14">
    <name type="scientific">Oncorhynchus kisutch</name>
    <name type="common">Coho salmon</name>
    <name type="synonym">Salmo kisutch</name>
    <dbReference type="NCBI Taxonomy" id="8019"/>
    <lineage>
        <taxon>Eukaryota</taxon>
        <taxon>Metazoa</taxon>
        <taxon>Chordata</taxon>
        <taxon>Craniata</taxon>
        <taxon>Vertebrata</taxon>
        <taxon>Euteleostomi</taxon>
        <taxon>Actinopterygii</taxon>
        <taxon>Neopterygii</taxon>
        <taxon>Teleostei</taxon>
        <taxon>Protacanthopterygii</taxon>
        <taxon>Salmoniformes</taxon>
        <taxon>Salmonidae</taxon>
        <taxon>Salmoninae</taxon>
        <taxon>Oncorhynchus</taxon>
    </lineage>
</organism>
<dbReference type="CDD" id="cd21380">
    <property type="entry name" value="CTWD_Cns1"/>
    <property type="match status" value="1"/>
</dbReference>
<keyword evidence="4" id="KW-0547">Nucleotide-binding</keyword>
<reference evidence="13" key="1">
    <citation type="submission" date="2025-08" db="UniProtKB">
        <authorList>
            <consortium name="Ensembl"/>
        </authorList>
    </citation>
    <scope>IDENTIFICATION</scope>
</reference>
<dbReference type="GO" id="GO:0030544">
    <property type="term" value="F:Hsp70 protein binding"/>
    <property type="evidence" value="ECO:0007669"/>
    <property type="project" value="TreeGrafter"/>
</dbReference>
<evidence type="ECO:0000259" key="12">
    <source>
        <dbReference type="PROSITE" id="PS50862"/>
    </source>
</evidence>
<dbReference type="SUPFAM" id="SSF48452">
    <property type="entry name" value="TPR-like"/>
    <property type="match status" value="1"/>
</dbReference>
<protein>
    <recommendedName>
        <fullName evidence="1">proline--tRNA ligase</fullName>
        <ecNumber evidence="1">6.1.1.15</ecNumber>
    </recommendedName>
    <alternativeName>
        <fullName evidence="9">Prolyl-tRNA synthetase</fullName>
    </alternativeName>
</protein>
<evidence type="ECO:0000256" key="1">
    <source>
        <dbReference type="ARBA" id="ARBA00012831"/>
    </source>
</evidence>
<dbReference type="Gene3D" id="3.30.930.10">
    <property type="entry name" value="Bira Bifunctional Protein, Domain 2"/>
    <property type="match status" value="2"/>
</dbReference>
<dbReference type="PANTHER" id="PTHR46035:SF1">
    <property type="entry name" value="TETRATRICOPEPTIDE REPEAT PROTEIN 4"/>
    <property type="match status" value="1"/>
</dbReference>
<dbReference type="InterPro" id="IPR011990">
    <property type="entry name" value="TPR-like_helical_dom_sf"/>
</dbReference>
<name>A0A8C7FT42_ONCKI</name>
<sequence>MEVLMHHLQQRILPHLPRAFTTPCKSHSSCAAGHSPNPTPIGSISRPSTHLPLVSRLFQPSNLRDVGQESRAQGEMTCKSQRLMQQAGLIHPSNPGCYYYLPATVRSMEKLVRLIDQEMQRIGGQKLDMPSLCSAELWRRSERWDLMGKELFRLRDRHGAEYCLGPTHEEAVTELLASQGTLSYRQLPLMLYQMTRKFRDEPKPRFGLLRGREFYMKDMYTFDVQADTGKIGGKLSHEFQLPADIGEDRLLVCGSCSFSANVETMEPGRTDCPQCQAGTLVESKGIEEFDKVPMFMKTAPDEIDPMKHPELAAIQSIIHDDDRPLEEQAESLKDEGNDYFKEKNYKKAIVSYTAGLKKNCSDSNVNAILLTNRAAAHFHLGNMRSALNDSVAAKKFKPDHLKALIRGASCCMELKKYTDALLWCEEGLKLQPTDKKLLELRATADKHKRAAERDARKEKVKEKKELSEREALLVAIKGRGIKLLKPKQRPKRSSDSDDDNRGPSRDMAGLDLDGLCSVEATGATVFLDDQGVMHWPVLFLYPEHQQTDFISAFSESSSFLDHLTLMFGEELPPWDTNRKYSPQNLQLFFEDHEKESLYQVNPETPLIKILQHKRCFVKAGSPSFVILVNGSPFCEKFLSERKTFRL</sequence>
<dbReference type="InterPro" id="IPR002314">
    <property type="entry name" value="aa-tRNA-synt_IIb"/>
</dbReference>
<evidence type="ECO:0000256" key="10">
    <source>
        <dbReference type="ARBA" id="ARBA00047671"/>
    </source>
</evidence>
<feature type="region of interest" description="Disordered" evidence="11">
    <location>
        <begin position="485"/>
        <end position="508"/>
    </location>
</feature>
<keyword evidence="2" id="KW-0436">Ligase</keyword>
<dbReference type="GeneID" id="109902839"/>
<dbReference type="PROSITE" id="PS50862">
    <property type="entry name" value="AA_TRNA_LIGASE_II"/>
    <property type="match status" value="1"/>
</dbReference>
<keyword evidence="5" id="KW-0802">TPR repeat</keyword>
<dbReference type="Proteomes" id="UP000694557">
    <property type="component" value="Unassembled WGS sequence"/>
</dbReference>
<dbReference type="PANTHER" id="PTHR46035">
    <property type="entry name" value="TETRATRICOPEPTIDE REPEAT PROTEIN 4"/>
    <property type="match status" value="1"/>
</dbReference>
<dbReference type="InterPro" id="IPR002316">
    <property type="entry name" value="Pro-tRNA-ligase_IIa"/>
</dbReference>
<gene>
    <name evidence="13" type="primary">ttc4</name>
</gene>
<dbReference type="GO" id="GO:0005524">
    <property type="term" value="F:ATP binding"/>
    <property type="evidence" value="ECO:0007669"/>
    <property type="project" value="UniProtKB-KW"/>
</dbReference>
<dbReference type="Pfam" id="PF00587">
    <property type="entry name" value="tRNA-synt_2b"/>
    <property type="match status" value="1"/>
</dbReference>
<dbReference type="SMART" id="SM00028">
    <property type="entry name" value="TPR"/>
    <property type="match status" value="3"/>
</dbReference>
<dbReference type="GO" id="GO:0005634">
    <property type="term" value="C:nucleus"/>
    <property type="evidence" value="ECO:0007669"/>
    <property type="project" value="TreeGrafter"/>
</dbReference>
<evidence type="ECO:0000256" key="6">
    <source>
        <dbReference type="ARBA" id="ARBA00022840"/>
    </source>
</evidence>
<dbReference type="GO" id="GO:0004827">
    <property type="term" value="F:proline-tRNA ligase activity"/>
    <property type="evidence" value="ECO:0007669"/>
    <property type="project" value="UniProtKB-EC"/>
</dbReference>
<evidence type="ECO:0000313" key="14">
    <source>
        <dbReference type="Proteomes" id="UP000694557"/>
    </source>
</evidence>
<feature type="domain" description="Aminoacyl-transfer RNA synthetases class-II family profile" evidence="12">
    <location>
        <begin position="109"/>
        <end position="222"/>
    </location>
</feature>
<proteinExistence type="inferred from homology"/>
<dbReference type="GO" id="GO:0051879">
    <property type="term" value="F:Hsp90 protein binding"/>
    <property type="evidence" value="ECO:0007669"/>
    <property type="project" value="InterPro"/>
</dbReference>
<reference evidence="13" key="2">
    <citation type="submission" date="2025-09" db="UniProtKB">
        <authorList>
            <consortium name="Ensembl"/>
        </authorList>
    </citation>
    <scope>IDENTIFICATION</scope>
</reference>
<dbReference type="SUPFAM" id="SSF55681">
    <property type="entry name" value="Class II aaRS and biotin synthetases"/>
    <property type="match status" value="1"/>
</dbReference>
<dbReference type="GeneTree" id="ENSGT00510000049371"/>